<evidence type="ECO:0000259" key="6">
    <source>
        <dbReference type="PROSITE" id="PS51686"/>
    </source>
</evidence>
<dbReference type="GO" id="GO:0001510">
    <property type="term" value="P:RNA methylation"/>
    <property type="evidence" value="ECO:0007669"/>
    <property type="project" value="InterPro"/>
</dbReference>
<dbReference type="OrthoDB" id="9810297at2"/>
<dbReference type="RefSeq" id="WP_134761987.1">
    <property type="nucleotide sequence ID" value="NZ_SOZD01000003.1"/>
</dbReference>
<evidence type="ECO:0000256" key="4">
    <source>
        <dbReference type="ARBA" id="ARBA00022884"/>
    </source>
</evidence>
<dbReference type="Pfam" id="PF01189">
    <property type="entry name" value="Methyltr_RsmB-F"/>
    <property type="match status" value="1"/>
</dbReference>
<keyword evidence="4 5" id="KW-0694">RNA-binding</keyword>
<sequence>MRLGGRLTAAIEVLEDVEARRRPVADALKDWGLSHRFAGSGDRAAIGNIVYDALRKKRSYGFRMGDDGAQALGFAAVIDGLAMAPQELAAALAGDRFAPELPNAGQLERFGAADLSAAPDAVAADLPDWLAGKLQASLGEDWVAEAAALAARPPLDLRVNTLKSGRDKVLKALAPFGAAPADLAPDGIRIAAIEGAGRHPNVQVEAGFQKGWFEVQDEGSQLAARLAAPMPGEQVLDLCAGAGGKALALSAAMENTGQIHAADADRQRLAPIHDRLKRAGCRNVQVRDPRDDMAGLFGAMDLVLVDAPCTGSGTWRRRPDAKWRLSEAALQKRMEEQDDVLDRAARFVRPGGRLAYVTCSLVAEENADRIAAFLARHGDKGFAVADAGARWNALLPQAEGRCRIGALAGGSVITMTPKLTGTDGFFFAALERAG</sequence>
<evidence type="ECO:0000313" key="8">
    <source>
        <dbReference type="Proteomes" id="UP000298179"/>
    </source>
</evidence>
<dbReference type="SUPFAM" id="SSF53335">
    <property type="entry name" value="S-adenosyl-L-methionine-dependent methyltransferases"/>
    <property type="match status" value="1"/>
</dbReference>
<comment type="caution">
    <text evidence="7">The sequence shown here is derived from an EMBL/GenBank/DDBJ whole genome shotgun (WGS) entry which is preliminary data.</text>
</comment>
<dbReference type="PANTHER" id="PTHR22807">
    <property type="entry name" value="NOP2 YEAST -RELATED NOL1/NOP2/FMU SUN DOMAIN-CONTAINING"/>
    <property type="match status" value="1"/>
</dbReference>
<feature type="binding site" evidence="5">
    <location>
        <position position="306"/>
    </location>
    <ligand>
        <name>S-adenosyl-L-methionine</name>
        <dbReference type="ChEBI" id="CHEBI:59789"/>
    </ligand>
</feature>
<name>A0A4Y8RKB9_9HYPH</name>
<feature type="domain" description="SAM-dependent MTase RsmB/NOP-type" evidence="6">
    <location>
        <begin position="145"/>
        <end position="433"/>
    </location>
</feature>
<dbReference type="GO" id="GO:0008173">
    <property type="term" value="F:RNA methyltransferase activity"/>
    <property type="evidence" value="ECO:0007669"/>
    <property type="project" value="InterPro"/>
</dbReference>
<evidence type="ECO:0000256" key="1">
    <source>
        <dbReference type="ARBA" id="ARBA00022603"/>
    </source>
</evidence>
<dbReference type="PANTHER" id="PTHR22807:SF53">
    <property type="entry name" value="RIBOSOMAL RNA SMALL SUBUNIT METHYLTRANSFERASE B-RELATED"/>
    <property type="match status" value="1"/>
</dbReference>
<protein>
    <submittedName>
        <fullName evidence="7">RsmB/NOP family class I SAM-dependent RNA methyltransferase</fullName>
    </submittedName>
</protein>
<comment type="similarity">
    <text evidence="5">Belongs to the class I-like SAM-binding methyltransferase superfamily. RsmB/NOP family.</text>
</comment>
<evidence type="ECO:0000256" key="2">
    <source>
        <dbReference type="ARBA" id="ARBA00022679"/>
    </source>
</evidence>
<dbReference type="PRINTS" id="PR02008">
    <property type="entry name" value="RCMTFAMILY"/>
</dbReference>
<dbReference type="PROSITE" id="PS51686">
    <property type="entry name" value="SAM_MT_RSMB_NOP"/>
    <property type="match status" value="1"/>
</dbReference>
<evidence type="ECO:0000313" key="7">
    <source>
        <dbReference type="EMBL" id="TFF22886.1"/>
    </source>
</evidence>
<dbReference type="CDD" id="cd02440">
    <property type="entry name" value="AdoMet_MTases"/>
    <property type="match status" value="1"/>
</dbReference>
<feature type="active site" description="Nucleophile" evidence="5">
    <location>
        <position position="359"/>
    </location>
</feature>
<keyword evidence="3 5" id="KW-0949">S-adenosyl-L-methionine</keyword>
<keyword evidence="2 5" id="KW-0808">Transferase</keyword>
<evidence type="ECO:0000256" key="3">
    <source>
        <dbReference type="ARBA" id="ARBA00022691"/>
    </source>
</evidence>
<dbReference type="GO" id="GO:0003723">
    <property type="term" value="F:RNA binding"/>
    <property type="evidence" value="ECO:0007669"/>
    <property type="project" value="UniProtKB-UniRule"/>
</dbReference>
<dbReference type="InterPro" id="IPR029063">
    <property type="entry name" value="SAM-dependent_MTases_sf"/>
</dbReference>
<proteinExistence type="inferred from homology"/>
<gene>
    <name evidence="7" type="ORF">E3C22_10525</name>
</gene>
<dbReference type="EMBL" id="SOZD01000003">
    <property type="protein sequence ID" value="TFF22886.1"/>
    <property type="molecule type" value="Genomic_DNA"/>
</dbReference>
<dbReference type="InterPro" id="IPR001678">
    <property type="entry name" value="MeTrfase_RsmB-F_NOP2_dom"/>
</dbReference>
<organism evidence="7 8">
    <name type="scientific">Jiella endophytica</name>
    <dbReference type="NCBI Taxonomy" id="2558362"/>
    <lineage>
        <taxon>Bacteria</taxon>
        <taxon>Pseudomonadati</taxon>
        <taxon>Pseudomonadota</taxon>
        <taxon>Alphaproteobacteria</taxon>
        <taxon>Hyphomicrobiales</taxon>
        <taxon>Aurantimonadaceae</taxon>
        <taxon>Jiella</taxon>
    </lineage>
</organism>
<accession>A0A4Y8RKB9</accession>
<dbReference type="InterPro" id="IPR054728">
    <property type="entry name" value="RsmB-like_ferredoxin"/>
</dbReference>
<keyword evidence="1 5" id="KW-0489">Methyltransferase</keyword>
<dbReference type="Pfam" id="PF22458">
    <property type="entry name" value="RsmF-B_ferredox"/>
    <property type="match status" value="1"/>
</dbReference>
<feature type="binding site" evidence="5">
    <location>
        <position position="263"/>
    </location>
    <ligand>
        <name>S-adenosyl-L-methionine</name>
        <dbReference type="ChEBI" id="CHEBI:59789"/>
    </ligand>
</feature>
<keyword evidence="8" id="KW-1185">Reference proteome</keyword>
<evidence type="ECO:0000256" key="5">
    <source>
        <dbReference type="PROSITE-ProRule" id="PRU01023"/>
    </source>
</evidence>
<dbReference type="InterPro" id="IPR023267">
    <property type="entry name" value="RCMT"/>
</dbReference>
<dbReference type="AlphaFoldDB" id="A0A4Y8RKB9"/>
<dbReference type="Proteomes" id="UP000298179">
    <property type="component" value="Unassembled WGS sequence"/>
</dbReference>
<dbReference type="Gene3D" id="3.40.50.150">
    <property type="entry name" value="Vaccinia Virus protein VP39"/>
    <property type="match status" value="1"/>
</dbReference>
<reference evidence="7 8" key="1">
    <citation type="submission" date="2019-03" db="EMBL/GenBank/DDBJ databases">
        <title>Jiella endophytica sp. nov., a novel endophytic bacterium isolated from root of Ficus microcarpa Linn. f.</title>
        <authorList>
            <person name="Tuo L."/>
        </authorList>
    </citation>
    <scope>NUCLEOTIDE SEQUENCE [LARGE SCALE GENOMIC DNA]</scope>
    <source>
        <strain evidence="7 8">CBS5Q-3</strain>
    </source>
</reference>
<comment type="caution">
    <text evidence="5">Lacks conserved residue(s) required for the propagation of feature annotation.</text>
</comment>
<dbReference type="InterPro" id="IPR049560">
    <property type="entry name" value="MeTrfase_RsmB-F_NOP2_cat"/>
</dbReference>